<evidence type="ECO:0000256" key="2">
    <source>
        <dbReference type="ARBA" id="ARBA00023315"/>
    </source>
</evidence>
<organism evidence="4 5">
    <name type="scientific">Flectobacillus longus</name>
    <dbReference type="NCBI Taxonomy" id="2984207"/>
    <lineage>
        <taxon>Bacteria</taxon>
        <taxon>Pseudomonadati</taxon>
        <taxon>Bacteroidota</taxon>
        <taxon>Cytophagia</taxon>
        <taxon>Cytophagales</taxon>
        <taxon>Flectobacillaceae</taxon>
        <taxon>Flectobacillus</taxon>
    </lineage>
</organism>
<dbReference type="CDD" id="cd04301">
    <property type="entry name" value="NAT_SF"/>
    <property type="match status" value="1"/>
</dbReference>
<dbReference type="SUPFAM" id="SSF55729">
    <property type="entry name" value="Acyl-CoA N-acyltransferases (Nat)"/>
    <property type="match status" value="1"/>
</dbReference>
<dbReference type="RefSeq" id="WP_283368431.1">
    <property type="nucleotide sequence ID" value="NZ_JASHID010000001.1"/>
</dbReference>
<dbReference type="Gene3D" id="3.40.630.30">
    <property type="match status" value="1"/>
</dbReference>
<sequence>MQNLIKLKEATTEDIPLIQTIAEQTWRPTYGHILTEEQTLFMLDMMYSSESLTRQFETNTFIFAYEGDTPLGFACFESKNDEVMKLHKLYMLPAAQGKGIGKLLIQEVAKYAKQQGLKFVHLNVNRNNKAIGFYEKQGFKIIKEEDINIGNDYWMNDYVMQLEV</sequence>
<comment type="caution">
    <text evidence="4">The sequence shown here is derived from an EMBL/GenBank/DDBJ whole genome shotgun (WGS) entry which is preliminary data.</text>
</comment>
<dbReference type="PANTHER" id="PTHR43420">
    <property type="entry name" value="ACETYLTRANSFERASE"/>
    <property type="match status" value="1"/>
</dbReference>
<evidence type="ECO:0000313" key="5">
    <source>
        <dbReference type="Proteomes" id="UP001236569"/>
    </source>
</evidence>
<dbReference type="Proteomes" id="UP001236569">
    <property type="component" value="Unassembled WGS sequence"/>
</dbReference>
<dbReference type="InterPro" id="IPR000182">
    <property type="entry name" value="GNAT_dom"/>
</dbReference>
<gene>
    <name evidence="4" type="ORF">QM480_02085</name>
</gene>
<name>A0ABT6YHQ0_9BACT</name>
<protein>
    <submittedName>
        <fullName evidence="4">GNAT family N-acetyltransferase</fullName>
    </submittedName>
</protein>
<dbReference type="PROSITE" id="PS51186">
    <property type="entry name" value="GNAT"/>
    <property type="match status" value="1"/>
</dbReference>
<proteinExistence type="predicted"/>
<dbReference type="EMBL" id="JASHID010000001">
    <property type="protein sequence ID" value="MDI9863100.1"/>
    <property type="molecule type" value="Genomic_DNA"/>
</dbReference>
<evidence type="ECO:0000259" key="3">
    <source>
        <dbReference type="PROSITE" id="PS51186"/>
    </source>
</evidence>
<dbReference type="PANTHER" id="PTHR43420:SF43">
    <property type="entry name" value="SPERMINE_SPERMIDINE ACETYLTRANSFERASE"/>
    <property type="match status" value="1"/>
</dbReference>
<accession>A0ABT6YHQ0</accession>
<feature type="domain" description="N-acetyltransferase" evidence="3">
    <location>
        <begin position="5"/>
        <end position="164"/>
    </location>
</feature>
<evidence type="ECO:0000256" key="1">
    <source>
        <dbReference type="ARBA" id="ARBA00022679"/>
    </source>
</evidence>
<keyword evidence="5" id="KW-1185">Reference proteome</keyword>
<reference evidence="4 5" key="1">
    <citation type="submission" date="2023-05" db="EMBL/GenBank/DDBJ databases">
        <title>Novel species of genus Flectobacillus isolated from stream in China.</title>
        <authorList>
            <person name="Lu H."/>
        </authorList>
    </citation>
    <scope>NUCLEOTIDE SEQUENCE [LARGE SCALE GENOMIC DNA]</scope>
    <source>
        <strain evidence="4 5">DC10W</strain>
    </source>
</reference>
<keyword evidence="1" id="KW-0808">Transferase</keyword>
<dbReference type="Pfam" id="PF00583">
    <property type="entry name" value="Acetyltransf_1"/>
    <property type="match status" value="1"/>
</dbReference>
<dbReference type="InterPro" id="IPR016181">
    <property type="entry name" value="Acyl_CoA_acyltransferase"/>
</dbReference>
<keyword evidence="2" id="KW-0012">Acyltransferase</keyword>
<evidence type="ECO:0000313" key="4">
    <source>
        <dbReference type="EMBL" id="MDI9863100.1"/>
    </source>
</evidence>
<dbReference type="InterPro" id="IPR050680">
    <property type="entry name" value="YpeA/RimI_acetyltransf"/>
</dbReference>